<dbReference type="AlphaFoldDB" id="A0A285IT56"/>
<evidence type="ECO:0000313" key="10">
    <source>
        <dbReference type="Proteomes" id="UP000219353"/>
    </source>
</evidence>
<dbReference type="InterPro" id="IPR006095">
    <property type="entry name" value="Glu/Leu/Phe/Val/Trp_DH"/>
</dbReference>
<protein>
    <submittedName>
        <fullName evidence="9">Leucine dehydrogenase</fullName>
    </submittedName>
</protein>
<dbReference type="InterPro" id="IPR046346">
    <property type="entry name" value="Aminoacid_DH-like_N_sf"/>
</dbReference>
<dbReference type="EMBL" id="OBEB01000003">
    <property type="protein sequence ID" value="SNY51164.1"/>
    <property type="molecule type" value="Genomic_DNA"/>
</dbReference>
<accession>A0A285IT56</accession>
<organism evidence="9 10">
    <name type="scientific">Arsukibacterium tuosuense</name>
    <dbReference type="NCBI Taxonomy" id="1323745"/>
    <lineage>
        <taxon>Bacteria</taxon>
        <taxon>Pseudomonadati</taxon>
        <taxon>Pseudomonadota</taxon>
        <taxon>Gammaproteobacteria</taxon>
        <taxon>Chromatiales</taxon>
        <taxon>Chromatiaceae</taxon>
        <taxon>Arsukibacterium</taxon>
    </lineage>
</organism>
<evidence type="ECO:0000256" key="7">
    <source>
        <dbReference type="RuleBase" id="RU004417"/>
    </source>
</evidence>
<dbReference type="SUPFAM" id="SSF53223">
    <property type="entry name" value="Aminoacid dehydrogenase-like, N-terminal domain"/>
    <property type="match status" value="1"/>
</dbReference>
<dbReference type="Pfam" id="PF00208">
    <property type="entry name" value="ELFV_dehydrog"/>
    <property type="match status" value="2"/>
</dbReference>
<comment type="function">
    <text evidence="1">Catalyzes the reversible oxidative deamination of glutamate to alpha-ketoglutarate and ammonia.</text>
</comment>
<evidence type="ECO:0000256" key="2">
    <source>
        <dbReference type="ARBA" id="ARBA00006382"/>
    </source>
</evidence>
<reference evidence="10" key="1">
    <citation type="submission" date="2017-09" db="EMBL/GenBank/DDBJ databases">
        <authorList>
            <person name="Varghese N."/>
            <person name="Submissions S."/>
        </authorList>
    </citation>
    <scope>NUCLEOTIDE SEQUENCE [LARGE SCALE GENOMIC DNA]</scope>
    <source>
        <strain evidence="10">CGMCC 1.12461</strain>
    </source>
</reference>
<comment type="similarity">
    <text evidence="2 7">Belongs to the Glu/Leu/Phe/Val dehydrogenases family.</text>
</comment>
<feature type="binding site" evidence="6">
    <location>
        <begin position="203"/>
        <end position="208"/>
    </location>
    <ligand>
        <name>NAD(+)</name>
        <dbReference type="ChEBI" id="CHEBI:57540"/>
    </ligand>
</feature>
<evidence type="ECO:0000259" key="8">
    <source>
        <dbReference type="SMART" id="SM00839"/>
    </source>
</evidence>
<dbReference type="Pfam" id="PF02812">
    <property type="entry name" value="ELFV_dehydrog_N"/>
    <property type="match status" value="1"/>
</dbReference>
<dbReference type="Gene3D" id="3.40.50.10860">
    <property type="entry name" value="Leucine Dehydrogenase, chain A, domain 1"/>
    <property type="match status" value="1"/>
</dbReference>
<keyword evidence="4 6" id="KW-0520">NAD</keyword>
<sequence length="373" mass="39872">MLHSAAQKSDVVSLTNSQFKPEGESDVAVFNHPEFDNHEQVVFCSDQETGLRAIIAVHSTRLGPAVGGCRLWNYASDEAAIDDVLRLSRGMTYKNAMAGLPLGGGKSVIIGDAKTIKSEALFRAFGRMLQRLGGSYYSAEDVNITTGDIMQVHKETPFVAGLEGKSGNPGPFTALGTYQGVKAAAMHKFGSADLAGKTVAVQGLGSVGFYLCEYLHKEGAKLIVTDINQAAVERAVAQFGATAVGLHGIYEVEADIYSPCALGATLNDETIGLLKAKVVAGCANNQLKQARHGEMLRQRGILYAPDYVINAGGIINVACEMRPQGYDAAESTAKVNQIYHTLLNIFQRADEEDKPTSDIADVMAQEIISRGQQ</sequence>
<dbReference type="PANTHER" id="PTHR42722:SF1">
    <property type="entry name" value="VALINE DEHYDROGENASE"/>
    <property type="match status" value="1"/>
</dbReference>
<dbReference type="GO" id="GO:0000166">
    <property type="term" value="F:nucleotide binding"/>
    <property type="evidence" value="ECO:0007669"/>
    <property type="project" value="UniProtKB-KW"/>
</dbReference>
<evidence type="ECO:0000256" key="3">
    <source>
        <dbReference type="ARBA" id="ARBA00023002"/>
    </source>
</evidence>
<dbReference type="PIRSF" id="PIRSF000188">
    <property type="entry name" value="Phe_leu_dh"/>
    <property type="match status" value="1"/>
</dbReference>
<keyword evidence="6" id="KW-0547">Nucleotide-binding</keyword>
<keyword evidence="10" id="KW-1185">Reference proteome</keyword>
<keyword evidence="3 7" id="KW-0560">Oxidoreductase</keyword>
<name>A0A285IT56_9GAMM</name>
<dbReference type="PANTHER" id="PTHR42722">
    <property type="entry name" value="LEUCINE DEHYDROGENASE"/>
    <property type="match status" value="1"/>
</dbReference>
<evidence type="ECO:0000313" key="9">
    <source>
        <dbReference type="EMBL" id="SNY51164.1"/>
    </source>
</evidence>
<dbReference type="InterPro" id="IPR036291">
    <property type="entry name" value="NAD(P)-bd_dom_sf"/>
</dbReference>
<dbReference type="SMART" id="SM00839">
    <property type="entry name" value="ELFV_dehydrog"/>
    <property type="match status" value="1"/>
</dbReference>
<dbReference type="GO" id="GO:0016639">
    <property type="term" value="F:oxidoreductase activity, acting on the CH-NH2 group of donors, NAD or NADP as acceptor"/>
    <property type="evidence" value="ECO:0007669"/>
    <property type="project" value="InterPro"/>
</dbReference>
<gene>
    <name evidence="9" type="ORF">SAMN06297280_1770</name>
</gene>
<feature type="domain" description="Glutamate/phenylalanine/leucine/valine/L-tryptophan dehydrogenase C-terminal" evidence="8">
    <location>
        <begin position="167"/>
        <end position="371"/>
    </location>
</feature>
<dbReference type="FunFam" id="3.40.50.10860:FF:000010">
    <property type="entry name" value="Leucine dehydrogenase"/>
    <property type="match status" value="1"/>
</dbReference>
<dbReference type="Proteomes" id="UP000219353">
    <property type="component" value="Unassembled WGS sequence"/>
</dbReference>
<dbReference type="Gene3D" id="3.40.50.720">
    <property type="entry name" value="NAD(P)-binding Rossmann-like Domain"/>
    <property type="match status" value="1"/>
</dbReference>
<dbReference type="SUPFAM" id="SSF51735">
    <property type="entry name" value="NAD(P)-binding Rossmann-fold domains"/>
    <property type="match status" value="1"/>
</dbReference>
<dbReference type="InterPro" id="IPR016211">
    <property type="entry name" value="Glu/Phe/Leu/Val/Trp_DH_bac/arc"/>
</dbReference>
<dbReference type="InterPro" id="IPR006097">
    <property type="entry name" value="Glu/Leu/Phe/Val/Trp_DH_dimer"/>
</dbReference>
<dbReference type="GO" id="GO:0006520">
    <property type="term" value="P:amino acid metabolic process"/>
    <property type="evidence" value="ECO:0007669"/>
    <property type="project" value="InterPro"/>
</dbReference>
<evidence type="ECO:0000256" key="1">
    <source>
        <dbReference type="ARBA" id="ARBA00003868"/>
    </source>
</evidence>
<feature type="active site" description="Proton donor/acceptor" evidence="5">
    <location>
        <position position="106"/>
    </location>
</feature>
<evidence type="ECO:0000256" key="6">
    <source>
        <dbReference type="PIRSR" id="PIRSR000188-2"/>
    </source>
</evidence>
<evidence type="ECO:0000256" key="5">
    <source>
        <dbReference type="PIRSR" id="PIRSR000188-1"/>
    </source>
</evidence>
<proteinExistence type="inferred from homology"/>
<dbReference type="InterPro" id="IPR006096">
    <property type="entry name" value="Glu/Leu/Phe/Val/Trp_DH_C"/>
</dbReference>
<evidence type="ECO:0000256" key="4">
    <source>
        <dbReference type="ARBA" id="ARBA00023027"/>
    </source>
</evidence>
<dbReference type="PRINTS" id="PR00082">
    <property type="entry name" value="GLFDHDRGNASE"/>
</dbReference>
<dbReference type="CDD" id="cd01075">
    <property type="entry name" value="NAD_bind_Leu_Phe_Val_DH"/>
    <property type="match status" value="1"/>
</dbReference>